<evidence type="ECO:0000313" key="2">
    <source>
        <dbReference type="EMBL" id="MCS7479192.1"/>
    </source>
</evidence>
<dbReference type="Proteomes" id="UP001141259">
    <property type="component" value="Unassembled WGS sequence"/>
</dbReference>
<gene>
    <name evidence="2" type="ORF">NZH93_20215</name>
</gene>
<dbReference type="Gene3D" id="3.90.660.20">
    <property type="entry name" value="Protoporphyrinogen oxidase, mitochondrial, domain 2"/>
    <property type="match status" value="1"/>
</dbReference>
<evidence type="ECO:0000259" key="1">
    <source>
        <dbReference type="Pfam" id="PF01593"/>
    </source>
</evidence>
<keyword evidence="3" id="KW-1185">Reference proteome</keyword>
<dbReference type="PANTHER" id="PTHR42923">
    <property type="entry name" value="PROTOPORPHYRINOGEN OXIDASE"/>
    <property type="match status" value="1"/>
</dbReference>
<dbReference type="Gene3D" id="3.50.50.60">
    <property type="entry name" value="FAD/NAD(P)-binding domain"/>
    <property type="match status" value="1"/>
</dbReference>
<dbReference type="AlphaFoldDB" id="A0A9X3AFU7"/>
<dbReference type="InterPro" id="IPR050464">
    <property type="entry name" value="Zeta_carotene_desat/Oxidored"/>
</dbReference>
<accession>A0A9X3AFU7</accession>
<dbReference type="InterPro" id="IPR036188">
    <property type="entry name" value="FAD/NAD-bd_sf"/>
</dbReference>
<dbReference type="InterPro" id="IPR002937">
    <property type="entry name" value="Amino_oxidase"/>
</dbReference>
<dbReference type="EMBL" id="JANYMP010000009">
    <property type="protein sequence ID" value="MCS7479192.1"/>
    <property type="molecule type" value="Genomic_DNA"/>
</dbReference>
<dbReference type="GO" id="GO:0016491">
    <property type="term" value="F:oxidoreductase activity"/>
    <property type="evidence" value="ECO:0007669"/>
    <property type="project" value="InterPro"/>
</dbReference>
<protein>
    <submittedName>
        <fullName evidence="2">FAD-dependent oxidoreductase</fullName>
    </submittedName>
</protein>
<dbReference type="SUPFAM" id="SSF54373">
    <property type="entry name" value="FAD-linked reductases, C-terminal domain"/>
    <property type="match status" value="1"/>
</dbReference>
<organism evidence="2 3">
    <name type="scientific">Umezawaea endophytica</name>
    <dbReference type="NCBI Taxonomy" id="1654476"/>
    <lineage>
        <taxon>Bacteria</taxon>
        <taxon>Bacillati</taxon>
        <taxon>Actinomycetota</taxon>
        <taxon>Actinomycetes</taxon>
        <taxon>Pseudonocardiales</taxon>
        <taxon>Pseudonocardiaceae</taxon>
        <taxon>Umezawaea</taxon>
    </lineage>
</organism>
<dbReference type="Gene3D" id="1.10.3110.10">
    <property type="entry name" value="protoporphyrinogen ix oxidase, domain 3"/>
    <property type="match status" value="1"/>
</dbReference>
<dbReference type="Pfam" id="PF01593">
    <property type="entry name" value="Amino_oxidase"/>
    <property type="match status" value="1"/>
</dbReference>
<sequence>MNAEEEDVVVGAGVAGLAAAHALRLAGRSVRVLEVADAVGGRMRTLRTKGFLVDTGAEQVPERGYPATWGLLGHLGVDRSAVPRIGRHLAVWRGGRARPGLAHPLGLLTGAGLGPRARLDLLRVSRVRPDFDHPERAALGTVAEFAGAFHPDVLDYLCQPVVSGFFGWRPERSAAAPLLALLAAVGPASTWRTYRDGMDTLARVLAASLDVTTGVRVDGVVSEPDSVRVLCGGGEIRARRVVLAVPAPVARALHLNAPAHDAEFLAASTFTPVVKAHLMLSTRPTSRSYAIVVPAAEDRVVSTLILDHVKHPGRAPTGRGLVTVMANPAVAPDLLDATDDEVVDVLSGAAQRFFPGLRATTTGALVTRFRHGLPEATPRALALRAAFATRPVGAVEYAGDWTGLVPCGEAAVRSGQQAAARLLATTPARREHA</sequence>
<dbReference type="SUPFAM" id="SSF51905">
    <property type="entry name" value="FAD/NAD(P)-binding domain"/>
    <property type="match status" value="1"/>
</dbReference>
<evidence type="ECO:0000313" key="3">
    <source>
        <dbReference type="Proteomes" id="UP001141259"/>
    </source>
</evidence>
<comment type="caution">
    <text evidence="2">The sequence shown here is derived from an EMBL/GenBank/DDBJ whole genome shotgun (WGS) entry which is preliminary data.</text>
</comment>
<feature type="domain" description="Amine oxidase" evidence="1">
    <location>
        <begin position="14"/>
        <end position="423"/>
    </location>
</feature>
<proteinExistence type="predicted"/>
<dbReference type="RefSeq" id="WP_259624698.1">
    <property type="nucleotide sequence ID" value="NZ_JANYMP010000009.1"/>
</dbReference>
<reference evidence="2" key="1">
    <citation type="submission" date="2022-08" db="EMBL/GenBank/DDBJ databases">
        <authorList>
            <person name="Tistechok S."/>
            <person name="Samborskyy M."/>
            <person name="Roman I."/>
        </authorList>
    </citation>
    <scope>NUCLEOTIDE SEQUENCE</scope>
    <source>
        <strain evidence="2">DSM 103496</strain>
    </source>
</reference>
<name>A0A9X3AFU7_9PSEU</name>